<evidence type="ECO:0000256" key="2">
    <source>
        <dbReference type="ARBA" id="ARBA00012438"/>
    </source>
</evidence>
<dbReference type="EMBL" id="VBAO01000446">
    <property type="protein sequence ID" value="TMI77606.1"/>
    <property type="molecule type" value="Genomic_DNA"/>
</dbReference>
<evidence type="ECO:0000313" key="5">
    <source>
        <dbReference type="EMBL" id="TMI77606.1"/>
    </source>
</evidence>
<name>A0A537J3I6_9BACT</name>
<accession>A0A537J3I6</accession>
<dbReference type="SMART" id="SM00387">
    <property type="entry name" value="HATPase_c"/>
    <property type="match status" value="1"/>
</dbReference>
<proteinExistence type="predicted"/>
<dbReference type="GO" id="GO:0004673">
    <property type="term" value="F:protein histidine kinase activity"/>
    <property type="evidence" value="ECO:0007669"/>
    <property type="project" value="UniProtKB-EC"/>
</dbReference>
<dbReference type="SUPFAM" id="SSF46785">
    <property type="entry name" value="Winged helix' DNA-binding domain"/>
    <property type="match status" value="1"/>
</dbReference>
<dbReference type="AlphaFoldDB" id="A0A537J3I6"/>
<feature type="domain" description="Histidine kinase/HSP90-like ATPase" evidence="4">
    <location>
        <begin position="66"/>
        <end position="172"/>
    </location>
</feature>
<dbReference type="EC" id="2.7.13.3" evidence="2"/>
<dbReference type="InterPro" id="IPR004358">
    <property type="entry name" value="Sig_transdc_His_kin-like_C"/>
</dbReference>
<protein>
    <recommendedName>
        <fullName evidence="2">histidine kinase</fullName>
        <ecNumber evidence="2">2.7.13.3</ecNumber>
    </recommendedName>
</protein>
<dbReference type="PRINTS" id="PR00344">
    <property type="entry name" value="BCTRLSENSOR"/>
</dbReference>
<dbReference type="Pfam" id="PF02518">
    <property type="entry name" value="HATPase_c"/>
    <property type="match status" value="1"/>
</dbReference>
<dbReference type="InterPro" id="IPR036390">
    <property type="entry name" value="WH_DNA-bd_sf"/>
</dbReference>
<reference evidence="5 6" key="1">
    <citation type="journal article" date="2019" name="Nat. Microbiol.">
        <title>Mediterranean grassland soil C-N compound turnover is dependent on rainfall and depth, and is mediated by genomically divergent microorganisms.</title>
        <authorList>
            <person name="Diamond S."/>
            <person name="Andeer P.F."/>
            <person name="Li Z."/>
            <person name="Crits-Christoph A."/>
            <person name="Burstein D."/>
            <person name="Anantharaman K."/>
            <person name="Lane K.R."/>
            <person name="Thomas B.C."/>
            <person name="Pan C."/>
            <person name="Northen T.R."/>
            <person name="Banfield J.F."/>
        </authorList>
    </citation>
    <scope>NUCLEOTIDE SEQUENCE [LARGE SCALE GENOMIC DNA]</scope>
    <source>
        <strain evidence="5">NP_7</strain>
    </source>
</reference>
<evidence type="ECO:0000256" key="1">
    <source>
        <dbReference type="ARBA" id="ARBA00000085"/>
    </source>
</evidence>
<gene>
    <name evidence="5" type="ORF">E6H04_13885</name>
</gene>
<keyword evidence="5" id="KW-0418">Kinase</keyword>
<dbReference type="Gene3D" id="1.10.10.10">
    <property type="entry name" value="Winged helix-like DNA-binding domain superfamily/Winged helix DNA-binding domain"/>
    <property type="match status" value="1"/>
</dbReference>
<sequence length="267" mass="28784">MQDFLLRLIAKHKGISEETGQPPEVRVAVYDTLLASPQVVTLSGEDFNELVGALASRTFEYARERGGRIPFVVIREILENLIHAFFQDAVVTVMDNGNTIRISDQGPGIRDKDRVFMPGFTTATREMRQFIKGVGSGLPVAREQLAFLGGAISIEDNLDRGTVVTLRVGAPTAGAPAALPHSAPAVPPDHATLPPRITDRQRKVLLLVAELGSVGPSSIAKELGVSLSTAYRELGALKSLQFVASRGVGKRTLTEEGITYLDTVFKP</sequence>
<organism evidence="5 6">
    <name type="scientific">Candidatus Segetimicrobium genomatis</name>
    <dbReference type="NCBI Taxonomy" id="2569760"/>
    <lineage>
        <taxon>Bacteria</taxon>
        <taxon>Bacillati</taxon>
        <taxon>Candidatus Sysuimicrobiota</taxon>
        <taxon>Candidatus Sysuimicrobiia</taxon>
        <taxon>Candidatus Sysuimicrobiales</taxon>
        <taxon>Candidatus Segetimicrobiaceae</taxon>
        <taxon>Candidatus Segetimicrobium</taxon>
    </lineage>
</organism>
<dbReference type="InterPro" id="IPR036388">
    <property type="entry name" value="WH-like_DNA-bd_sf"/>
</dbReference>
<dbReference type="GO" id="GO:0000160">
    <property type="term" value="P:phosphorelay signal transduction system"/>
    <property type="evidence" value="ECO:0007669"/>
    <property type="project" value="UniProtKB-KW"/>
</dbReference>
<dbReference type="SUPFAM" id="SSF55874">
    <property type="entry name" value="ATPase domain of HSP90 chaperone/DNA topoisomerase II/histidine kinase"/>
    <property type="match status" value="1"/>
</dbReference>
<dbReference type="InterPro" id="IPR036890">
    <property type="entry name" value="HATPase_C_sf"/>
</dbReference>
<evidence type="ECO:0000259" key="4">
    <source>
        <dbReference type="SMART" id="SM00387"/>
    </source>
</evidence>
<keyword evidence="5" id="KW-0808">Transferase</keyword>
<dbReference type="Proteomes" id="UP000320048">
    <property type="component" value="Unassembled WGS sequence"/>
</dbReference>
<evidence type="ECO:0000256" key="3">
    <source>
        <dbReference type="ARBA" id="ARBA00023012"/>
    </source>
</evidence>
<dbReference type="Gene3D" id="3.30.565.10">
    <property type="entry name" value="Histidine kinase-like ATPase, C-terminal domain"/>
    <property type="match status" value="1"/>
</dbReference>
<comment type="catalytic activity">
    <reaction evidence="1">
        <text>ATP + protein L-histidine = ADP + protein N-phospho-L-histidine.</text>
        <dbReference type="EC" id="2.7.13.3"/>
    </reaction>
</comment>
<comment type="caution">
    <text evidence="5">The sequence shown here is derived from an EMBL/GenBank/DDBJ whole genome shotgun (WGS) entry which is preliminary data.</text>
</comment>
<keyword evidence="3" id="KW-0902">Two-component regulatory system</keyword>
<evidence type="ECO:0000313" key="6">
    <source>
        <dbReference type="Proteomes" id="UP000320048"/>
    </source>
</evidence>
<dbReference type="InterPro" id="IPR003594">
    <property type="entry name" value="HATPase_dom"/>
</dbReference>